<accession>A0A432Z3R9</accession>
<dbReference type="InterPro" id="IPR001633">
    <property type="entry name" value="EAL_dom"/>
</dbReference>
<feature type="domain" description="GGDEF" evidence="5">
    <location>
        <begin position="171"/>
        <end position="304"/>
    </location>
</feature>
<dbReference type="Pfam" id="PF00563">
    <property type="entry name" value="EAL"/>
    <property type="match status" value="1"/>
</dbReference>
<dbReference type="InterPro" id="IPR011006">
    <property type="entry name" value="CheY-like_superfamily"/>
</dbReference>
<dbReference type="PROSITE" id="PS50110">
    <property type="entry name" value="RESPONSE_REGULATORY"/>
    <property type="match status" value="1"/>
</dbReference>
<evidence type="ECO:0000313" key="7">
    <source>
        <dbReference type="Proteomes" id="UP000287022"/>
    </source>
</evidence>
<organism evidence="6 7">
    <name type="scientific">Pseudidiomarina sediminum</name>
    <dbReference type="NCBI Taxonomy" id="431675"/>
    <lineage>
        <taxon>Bacteria</taxon>
        <taxon>Pseudomonadati</taxon>
        <taxon>Pseudomonadota</taxon>
        <taxon>Gammaproteobacteria</taxon>
        <taxon>Alteromonadales</taxon>
        <taxon>Idiomarinaceae</taxon>
        <taxon>Pseudidiomarina</taxon>
    </lineage>
</organism>
<dbReference type="CDD" id="cd01949">
    <property type="entry name" value="GGDEF"/>
    <property type="match status" value="1"/>
</dbReference>
<dbReference type="RefSeq" id="WP_026860270.1">
    <property type="nucleotide sequence ID" value="NZ_PIQE01000002.1"/>
</dbReference>
<dbReference type="CDD" id="cd00156">
    <property type="entry name" value="REC"/>
    <property type="match status" value="1"/>
</dbReference>
<keyword evidence="7" id="KW-1185">Reference proteome</keyword>
<proteinExistence type="predicted"/>
<evidence type="ECO:0000259" key="3">
    <source>
        <dbReference type="PROSITE" id="PS50110"/>
    </source>
</evidence>
<dbReference type="SUPFAM" id="SSF52172">
    <property type="entry name" value="CheY-like"/>
    <property type="match status" value="1"/>
</dbReference>
<dbReference type="InterPro" id="IPR029787">
    <property type="entry name" value="Nucleotide_cyclase"/>
</dbReference>
<dbReference type="STRING" id="1122124.GCA_000423165_01482"/>
<dbReference type="SUPFAM" id="SSF141868">
    <property type="entry name" value="EAL domain-like"/>
    <property type="match status" value="1"/>
</dbReference>
<dbReference type="AlphaFoldDB" id="A0A432Z3R9"/>
<dbReference type="FunFam" id="3.30.70.270:FF:000001">
    <property type="entry name" value="Diguanylate cyclase domain protein"/>
    <property type="match status" value="1"/>
</dbReference>
<dbReference type="SUPFAM" id="SSF55073">
    <property type="entry name" value="Nucleotide cyclase"/>
    <property type="match status" value="1"/>
</dbReference>
<dbReference type="Proteomes" id="UP000287022">
    <property type="component" value="Unassembled WGS sequence"/>
</dbReference>
<comment type="caution">
    <text evidence="6">The sequence shown here is derived from an EMBL/GenBank/DDBJ whole genome shotgun (WGS) entry which is preliminary data.</text>
</comment>
<dbReference type="PROSITE" id="PS50887">
    <property type="entry name" value="GGDEF"/>
    <property type="match status" value="1"/>
</dbReference>
<dbReference type="PROSITE" id="PS50883">
    <property type="entry name" value="EAL"/>
    <property type="match status" value="1"/>
</dbReference>
<dbReference type="InterPro" id="IPR052155">
    <property type="entry name" value="Biofilm_reg_signaling"/>
</dbReference>
<dbReference type="SMART" id="SM00448">
    <property type="entry name" value="REC"/>
    <property type="match status" value="1"/>
</dbReference>
<dbReference type="GO" id="GO:0003824">
    <property type="term" value="F:catalytic activity"/>
    <property type="evidence" value="ECO:0007669"/>
    <property type="project" value="UniProtKB-ARBA"/>
</dbReference>
<dbReference type="CDD" id="cd01948">
    <property type="entry name" value="EAL"/>
    <property type="match status" value="1"/>
</dbReference>
<feature type="domain" description="Response regulatory" evidence="3">
    <location>
        <begin position="2"/>
        <end position="120"/>
    </location>
</feature>
<feature type="modified residue" description="4-aspartylphosphate" evidence="2">
    <location>
        <position position="54"/>
    </location>
</feature>
<dbReference type="Gene3D" id="3.20.20.450">
    <property type="entry name" value="EAL domain"/>
    <property type="match status" value="1"/>
</dbReference>
<comment type="cofactor">
    <cofactor evidence="1">
        <name>Mg(2+)</name>
        <dbReference type="ChEBI" id="CHEBI:18420"/>
    </cofactor>
</comment>
<dbReference type="Pfam" id="PF00990">
    <property type="entry name" value="GGDEF"/>
    <property type="match status" value="1"/>
</dbReference>
<feature type="domain" description="EAL" evidence="4">
    <location>
        <begin position="313"/>
        <end position="568"/>
    </location>
</feature>
<reference evidence="7" key="1">
    <citation type="journal article" date="2018" name="Front. Microbiol.">
        <title>Genome-Based Analysis Reveals the Taxonomy and Diversity of the Family Idiomarinaceae.</title>
        <authorList>
            <person name="Liu Y."/>
            <person name="Lai Q."/>
            <person name="Shao Z."/>
        </authorList>
    </citation>
    <scope>NUCLEOTIDE SEQUENCE [LARGE SCALE GENOMIC DNA]</scope>
    <source>
        <strain evidence="7">c121</strain>
    </source>
</reference>
<dbReference type="InterPro" id="IPR001789">
    <property type="entry name" value="Sig_transdc_resp-reg_receiver"/>
</dbReference>
<protein>
    <submittedName>
        <fullName evidence="6">GGDEF domain-containing response regulator</fullName>
    </submittedName>
</protein>
<gene>
    <name evidence="6" type="ORF">CWI80_08330</name>
</gene>
<keyword evidence="2" id="KW-0597">Phosphoprotein</keyword>
<dbReference type="InterPro" id="IPR035919">
    <property type="entry name" value="EAL_sf"/>
</dbReference>
<dbReference type="Gene3D" id="3.40.50.2300">
    <property type="match status" value="1"/>
</dbReference>
<dbReference type="Gene3D" id="3.30.70.270">
    <property type="match status" value="1"/>
</dbReference>
<dbReference type="PANTHER" id="PTHR44757">
    <property type="entry name" value="DIGUANYLATE CYCLASE DGCP"/>
    <property type="match status" value="1"/>
</dbReference>
<sequence>MDLLIIDDDIVDRMAAVRTLKETGLQLREVRQTASSAEGIALALAGDYDAILLDYQLPPSNGIEVLRELRGSSDFSTAIVMLSNSHDEELALRCIEAGAQDFLMKSEVTASRLKRAVLLATERHQLERQIRDNNEQLRRLTECDNLTGLTNRYFFEEALKDALIHAEREQRELALIFIDIDRFKTINDSYGHDIGDALLRAVSRRLEEVVGKDDKLCRIGGDEFAILTHALTDINQVRLLVENVSDSLAAPLDVDGKSITISTSIGVATYPDCATDATGLMRSADVATYRAKTSGRNQVQYYSHDFHQQMQYRHRIESDLKTALVEQQFSLYYQPQVDAKTYRLVGIEALIRWHHPELGMIPPDEFIPIAEESDVINRLGRWVLTTACQQFSQWLQLPHASELIFSIAANLSARQLKDAGLVQHLTECMQRYQVPAERLELELTESCLESSLDALDMLQQLSEIGVNLALDDFGTGYSSLSYLKKFPFNILKIDKLFVQHSEEHEQANLLHAICSFAHSLGYETVAEGIETEAQRDMCSALGIKRLQGYYFARPMPADELQAQWLTHGR</sequence>
<dbReference type="InterPro" id="IPR043128">
    <property type="entry name" value="Rev_trsase/Diguanyl_cyclase"/>
</dbReference>
<dbReference type="PANTHER" id="PTHR44757:SF2">
    <property type="entry name" value="BIOFILM ARCHITECTURE MAINTENANCE PROTEIN MBAA"/>
    <property type="match status" value="1"/>
</dbReference>
<dbReference type="Pfam" id="PF00072">
    <property type="entry name" value="Response_reg"/>
    <property type="match status" value="1"/>
</dbReference>
<dbReference type="EMBL" id="PIQE01000002">
    <property type="protein sequence ID" value="RUO72548.1"/>
    <property type="molecule type" value="Genomic_DNA"/>
</dbReference>
<dbReference type="SMART" id="SM00052">
    <property type="entry name" value="EAL"/>
    <property type="match status" value="1"/>
</dbReference>
<evidence type="ECO:0000256" key="1">
    <source>
        <dbReference type="ARBA" id="ARBA00001946"/>
    </source>
</evidence>
<dbReference type="SMART" id="SM00267">
    <property type="entry name" value="GGDEF"/>
    <property type="match status" value="1"/>
</dbReference>
<evidence type="ECO:0000259" key="5">
    <source>
        <dbReference type="PROSITE" id="PS50887"/>
    </source>
</evidence>
<evidence type="ECO:0000259" key="4">
    <source>
        <dbReference type="PROSITE" id="PS50883"/>
    </source>
</evidence>
<dbReference type="InterPro" id="IPR000160">
    <property type="entry name" value="GGDEF_dom"/>
</dbReference>
<evidence type="ECO:0000313" key="6">
    <source>
        <dbReference type="EMBL" id="RUO72548.1"/>
    </source>
</evidence>
<dbReference type="GO" id="GO:0000160">
    <property type="term" value="P:phosphorelay signal transduction system"/>
    <property type="evidence" value="ECO:0007669"/>
    <property type="project" value="InterPro"/>
</dbReference>
<dbReference type="NCBIfam" id="TIGR00254">
    <property type="entry name" value="GGDEF"/>
    <property type="match status" value="1"/>
</dbReference>
<name>A0A432Z3R9_9GAMM</name>
<evidence type="ECO:0000256" key="2">
    <source>
        <dbReference type="PROSITE-ProRule" id="PRU00169"/>
    </source>
</evidence>